<keyword evidence="10" id="KW-0479">Metal-binding</keyword>
<evidence type="ECO:0000256" key="8">
    <source>
        <dbReference type="ARBA" id="ARBA00030894"/>
    </source>
</evidence>
<evidence type="ECO:0000259" key="11">
    <source>
        <dbReference type="Pfam" id="PF01507"/>
    </source>
</evidence>
<comment type="cofactor">
    <cofactor evidence="10">
        <name>[4Fe-4S] cluster</name>
        <dbReference type="ChEBI" id="CHEBI:49883"/>
    </cofactor>
    <text evidence="10">Binds 1 [4Fe-4S] cluster per subunit.</text>
</comment>
<dbReference type="Proteomes" id="UP000533476">
    <property type="component" value="Unassembled WGS sequence"/>
</dbReference>
<proteinExistence type="inferred from homology"/>
<keyword evidence="10" id="KW-0408">Iron</keyword>
<sequence length="273" mass="30743">MRPPRHRSWGCFVLCNDSSTTSHHFTISEGGTGVNPEIRILDDEDTRLAEAWATLSPQLEALGPQAVLAWATKQFPEGLVLASSFGAEDMVLIDMLTRVTDHPVVFYLDTGLLFPETYTLIRQVEARYPLRLVRVAPALSIEEQGERLGPALWSRNPDQCCAIRKVEPLQRYLADKRAWITGIRRDQTPFRKNAPVVGFDERHGLVKINPLAPWSQKDVFRYLVKNQVPYNPLHDHGYPSIGCVPCTRPVNPGDDPRAGRWAGQEKTECGLHL</sequence>
<dbReference type="Gene3D" id="3.40.50.620">
    <property type="entry name" value="HUPs"/>
    <property type="match status" value="1"/>
</dbReference>
<dbReference type="PANTHER" id="PTHR46509:SF1">
    <property type="entry name" value="PHOSPHOADENOSINE PHOSPHOSULFATE REDUCTASE"/>
    <property type="match status" value="1"/>
</dbReference>
<comment type="catalytic activity">
    <reaction evidence="10">
        <text>[thioredoxin]-disulfide + sulfite + AMP + 2 H(+) = adenosine 5'-phosphosulfate + [thioredoxin]-dithiol</text>
        <dbReference type="Rhea" id="RHEA:21976"/>
        <dbReference type="Rhea" id="RHEA-COMP:10698"/>
        <dbReference type="Rhea" id="RHEA-COMP:10700"/>
        <dbReference type="ChEBI" id="CHEBI:15378"/>
        <dbReference type="ChEBI" id="CHEBI:17359"/>
        <dbReference type="ChEBI" id="CHEBI:29950"/>
        <dbReference type="ChEBI" id="CHEBI:50058"/>
        <dbReference type="ChEBI" id="CHEBI:58243"/>
        <dbReference type="ChEBI" id="CHEBI:456215"/>
        <dbReference type="EC" id="1.8.4.10"/>
    </reaction>
</comment>
<dbReference type="CDD" id="cd23945">
    <property type="entry name" value="PAPS_reductase"/>
    <property type="match status" value="1"/>
</dbReference>
<comment type="subcellular location">
    <subcellularLocation>
        <location evidence="10">Cytoplasm</location>
    </subcellularLocation>
</comment>
<evidence type="ECO:0000313" key="12">
    <source>
        <dbReference type="EMBL" id="NMP21058.1"/>
    </source>
</evidence>
<keyword evidence="13" id="KW-1185">Reference proteome</keyword>
<dbReference type="PIRSF" id="PIRSF000857">
    <property type="entry name" value="PAPS_reductase"/>
    <property type="match status" value="1"/>
</dbReference>
<dbReference type="GO" id="GO:0004604">
    <property type="term" value="F:phosphoadenylyl-sulfate reductase (thioredoxin) activity"/>
    <property type="evidence" value="ECO:0007669"/>
    <property type="project" value="UniProtKB-UniRule"/>
</dbReference>
<keyword evidence="2 10" id="KW-0963">Cytoplasm</keyword>
<evidence type="ECO:0000256" key="4">
    <source>
        <dbReference type="ARBA" id="ARBA00024298"/>
    </source>
</evidence>
<evidence type="ECO:0000313" key="13">
    <source>
        <dbReference type="Proteomes" id="UP000533476"/>
    </source>
</evidence>
<dbReference type="AlphaFoldDB" id="A0A7Y0L101"/>
<keyword evidence="3 10" id="KW-0560">Oxidoreductase</keyword>
<reference evidence="12 13" key="1">
    <citation type="submission" date="2020-04" db="EMBL/GenBank/DDBJ databases">
        <authorList>
            <person name="Zhang R."/>
            <person name="Schippers A."/>
        </authorList>
    </citation>
    <scope>NUCLEOTIDE SEQUENCE [LARGE SCALE GENOMIC DNA]</scope>
    <source>
        <strain evidence="12 13">DSM 109850</strain>
    </source>
</reference>
<evidence type="ECO:0000256" key="6">
    <source>
        <dbReference type="ARBA" id="ARBA00024386"/>
    </source>
</evidence>
<evidence type="ECO:0000256" key="10">
    <source>
        <dbReference type="HAMAP-Rule" id="MF_00063"/>
    </source>
</evidence>
<feature type="binding site" evidence="10">
    <location>
        <position position="246"/>
    </location>
    <ligand>
        <name>[4Fe-4S] cluster</name>
        <dbReference type="ChEBI" id="CHEBI:49883"/>
    </ligand>
</feature>
<dbReference type="InterPro" id="IPR004511">
    <property type="entry name" value="PAPS/APS_Rdtase"/>
</dbReference>
<evidence type="ECO:0000256" key="7">
    <source>
        <dbReference type="ARBA" id="ARBA00029514"/>
    </source>
</evidence>
<dbReference type="NCBIfam" id="NF002537">
    <property type="entry name" value="PRK02090.1"/>
    <property type="match status" value="1"/>
</dbReference>
<dbReference type="HAMAP" id="MF_00063">
    <property type="entry name" value="CysH"/>
    <property type="match status" value="1"/>
</dbReference>
<dbReference type="GO" id="GO:0070814">
    <property type="term" value="P:hydrogen sulfide biosynthetic process"/>
    <property type="evidence" value="ECO:0007669"/>
    <property type="project" value="UniProtKB-UniRule"/>
</dbReference>
<comment type="pathway">
    <text evidence="5 10">Sulfur metabolism; hydrogen sulfide biosynthesis; sulfite from sulfate.</text>
</comment>
<organism evidence="12 13">
    <name type="scientific">Sulfobacillus harzensis</name>
    <dbReference type="NCBI Taxonomy" id="2729629"/>
    <lineage>
        <taxon>Bacteria</taxon>
        <taxon>Bacillati</taxon>
        <taxon>Bacillota</taxon>
        <taxon>Clostridia</taxon>
        <taxon>Eubacteriales</taxon>
        <taxon>Clostridiales Family XVII. Incertae Sedis</taxon>
        <taxon>Sulfobacillus</taxon>
    </lineage>
</organism>
<dbReference type="GO" id="GO:0046872">
    <property type="term" value="F:metal ion binding"/>
    <property type="evidence" value="ECO:0007669"/>
    <property type="project" value="UniProtKB-KW"/>
</dbReference>
<evidence type="ECO:0000256" key="3">
    <source>
        <dbReference type="ARBA" id="ARBA00023002"/>
    </source>
</evidence>
<dbReference type="InterPro" id="IPR002500">
    <property type="entry name" value="PAPS_reduct_dom"/>
</dbReference>
<comment type="similarity">
    <text evidence="1 10">Belongs to the PAPS reductase family. CysH subfamily.</text>
</comment>
<feature type="domain" description="Phosphoadenosine phosphosulphate reductase" evidence="11">
    <location>
        <begin position="79"/>
        <end position="249"/>
    </location>
</feature>
<feature type="active site" description="Nucleophile; cysteine thiosulfonate intermediate" evidence="10">
    <location>
        <position position="269"/>
    </location>
</feature>
<dbReference type="GO" id="GO:0051539">
    <property type="term" value="F:4 iron, 4 sulfur cluster binding"/>
    <property type="evidence" value="ECO:0007669"/>
    <property type="project" value="UniProtKB-UniRule"/>
</dbReference>
<dbReference type="InterPro" id="IPR011798">
    <property type="entry name" value="APS_reductase"/>
</dbReference>
<dbReference type="GO" id="GO:0043866">
    <property type="term" value="F:adenylyl-sulfate reductase (thioredoxin) activity"/>
    <property type="evidence" value="ECO:0007669"/>
    <property type="project" value="UniProtKB-EC"/>
</dbReference>
<dbReference type="NCBIfam" id="TIGR00434">
    <property type="entry name" value="cysH"/>
    <property type="match status" value="1"/>
</dbReference>
<feature type="binding site" evidence="10">
    <location>
        <position position="243"/>
    </location>
    <ligand>
        <name>[4Fe-4S] cluster</name>
        <dbReference type="ChEBI" id="CHEBI:49883"/>
    </ligand>
</feature>
<evidence type="ECO:0000256" key="9">
    <source>
        <dbReference type="ARBA" id="ARBA00032041"/>
    </source>
</evidence>
<evidence type="ECO:0000256" key="5">
    <source>
        <dbReference type="ARBA" id="ARBA00024327"/>
    </source>
</evidence>
<dbReference type="Pfam" id="PF01507">
    <property type="entry name" value="PAPS_reduct"/>
    <property type="match status" value="1"/>
</dbReference>
<evidence type="ECO:0000256" key="2">
    <source>
        <dbReference type="ARBA" id="ARBA00022490"/>
    </source>
</evidence>
<dbReference type="EMBL" id="JABBVZ010000003">
    <property type="protein sequence ID" value="NMP21058.1"/>
    <property type="molecule type" value="Genomic_DNA"/>
</dbReference>
<evidence type="ECO:0000256" key="1">
    <source>
        <dbReference type="ARBA" id="ARBA00009732"/>
    </source>
</evidence>
<dbReference type="GO" id="GO:0005737">
    <property type="term" value="C:cytoplasm"/>
    <property type="evidence" value="ECO:0007669"/>
    <property type="project" value="UniProtKB-SubCell"/>
</dbReference>
<feature type="binding site" evidence="10">
    <location>
        <position position="161"/>
    </location>
    <ligand>
        <name>[4Fe-4S] cluster</name>
        <dbReference type="ChEBI" id="CHEBI:49883"/>
    </ligand>
</feature>
<name>A0A7Y0L101_9FIRM</name>
<dbReference type="SUPFAM" id="SSF52402">
    <property type="entry name" value="Adenine nucleotide alpha hydrolases-like"/>
    <property type="match status" value="1"/>
</dbReference>
<feature type="binding site" evidence="10">
    <location>
        <position position="160"/>
    </location>
    <ligand>
        <name>[4Fe-4S] cluster</name>
        <dbReference type="ChEBI" id="CHEBI:49883"/>
    </ligand>
</feature>
<comment type="caution">
    <text evidence="12">The sequence shown here is derived from an EMBL/GenBank/DDBJ whole genome shotgun (WGS) entry which is preliminary data.</text>
</comment>
<accession>A0A7Y0L101</accession>
<keyword evidence="10" id="KW-0411">Iron-sulfur</keyword>
<comment type="function">
    <text evidence="4 10">Catalyzes the formation of sulfite from adenosine 5'-phosphosulfate (APS) using thioredoxin as an electron donor.</text>
</comment>
<dbReference type="InterPro" id="IPR014729">
    <property type="entry name" value="Rossmann-like_a/b/a_fold"/>
</dbReference>
<dbReference type="PANTHER" id="PTHR46509">
    <property type="entry name" value="PHOSPHOADENOSINE PHOSPHOSULFATE REDUCTASE"/>
    <property type="match status" value="1"/>
</dbReference>
<protein>
    <recommendedName>
        <fullName evidence="7 10">Adenosine 5'-phosphosulfate reductase</fullName>
        <shortName evidence="10">APS reductase</shortName>
        <ecNumber evidence="6 10">1.8.4.10</ecNumber>
    </recommendedName>
    <alternativeName>
        <fullName evidence="9 10">5'-adenylylsulfate reductase</fullName>
    </alternativeName>
    <alternativeName>
        <fullName evidence="8 10">Thioredoxin-dependent 5'-adenylylsulfate reductase</fullName>
    </alternativeName>
</protein>
<dbReference type="NCBIfam" id="TIGR02055">
    <property type="entry name" value="APS_reductase"/>
    <property type="match status" value="1"/>
</dbReference>
<gene>
    <name evidence="10" type="primary">cysH</name>
    <name evidence="12" type="ORF">HIJ39_01635</name>
</gene>
<dbReference type="GO" id="GO:0019379">
    <property type="term" value="P:sulfate assimilation, phosphoadenylyl sulfate reduction by phosphoadenylyl-sulfate reductase (thioredoxin)"/>
    <property type="evidence" value="ECO:0007669"/>
    <property type="project" value="UniProtKB-UniRule"/>
</dbReference>
<dbReference type="GO" id="GO:0019344">
    <property type="term" value="P:cysteine biosynthetic process"/>
    <property type="evidence" value="ECO:0007669"/>
    <property type="project" value="InterPro"/>
</dbReference>
<dbReference type="EC" id="1.8.4.10" evidence="6 10"/>